<sequence>MRSLIFLAFVVVGVTCDSSQYNSKYDDFDAQEVVSNMRLLKSYAKCMLDDGPCTSAGKDFKRVLPEALSTECVKCSPKQRQLIRQVVRAIQERLPEDWDLLVKKYNPEGKFDVTFGNFLKSEN</sequence>
<dbReference type="PANTHER" id="PTHR11257:SF13">
    <property type="entry name" value="GEO07322P1"/>
    <property type="match status" value="1"/>
</dbReference>
<dbReference type="AlphaFoldDB" id="A0A649ZUQ5"/>
<protein>
    <submittedName>
        <fullName evidence="2">Putative chemosensory protein 24</fullName>
    </submittedName>
</protein>
<dbReference type="PANTHER" id="PTHR11257">
    <property type="entry name" value="CHEMOSENSORY PROTEIN-RELATED"/>
    <property type="match status" value="1"/>
</dbReference>
<dbReference type="Gene3D" id="1.10.2080.10">
    <property type="entry name" value="Insect odorant-binding protein A10/Ejaculatory bulb-specific protein 3"/>
    <property type="match status" value="1"/>
</dbReference>
<dbReference type="SUPFAM" id="SSF100910">
    <property type="entry name" value="Chemosensory protein Csp2"/>
    <property type="match status" value="1"/>
</dbReference>
<feature type="signal peptide" evidence="1">
    <location>
        <begin position="1"/>
        <end position="16"/>
    </location>
</feature>
<name>A0A649ZUQ5_9NEOP</name>
<feature type="chain" id="PRO_5024989423" evidence="1">
    <location>
        <begin position="17"/>
        <end position="123"/>
    </location>
</feature>
<organism evidence="2">
    <name type="scientific">Conopomorpha sinensis</name>
    <name type="common">litch fruit borer</name>
    <dbReference type="NCBI Taxonomy" id="940481"/>
    <lineage>
        <taxon>Eukaryota</taxon>
        <taxon>Metazoa</taxon>
        <taxon>Ecdysozoa</taxon>
        <taxon>Arthropoda</taxon>
        <taxon>Hexapoda</taxon>
        <taxon>Insecta</taxon>
        <taxon>Pterygota</taxon>
        <taxon>Neoptera</taxon>
        <taxon>Endopterygota</taxon>
        <taxon>Lepidoptera</taxon>
        <taxon>Glossata</taxon>
        <taxon>Ditrysia</taxon>
        <taxon>Tineoidea</taxon>
        <taxon>Gracillariidae</taxon>
        <taxon>Conopomorpha</taxon>
    </lineage>
</organism>
<evidence type="ECO:0000256" key="1">
    <source>
        <dbReference type="SAM" id="SignalP"/>
    </source>
</evidence>
<dbReference type="InterPro" id="IPR036682">
    <property type="entry name" value="OS_D_A10/PebIII_sf"/>
</dbReference>
<evidence type="ECO:0000313" key="2">
    <source>
        <dbReference type="EMBL" id="QGN03669.1"/>
    </source>
</evidence>
<proteinExistence type="evidence at transcript level"/>
<accession>A0A649ZUQ5</accession>
<dbReference type="Pfam" id="PF03392">
    <property type="entry name" value="OS-D"/>
    <property type="match status" value="1"/>
</dbReference>
<keyword evidence="1" id="KW-0732">Signal</keyword>
<dbReference type="InterPro" id="IPR005055">
    <property type="entry name" value="A10/PebIII"/>
</dbReference>
<dbReference type="EMBL" id="MK882917">
    <property type="protein sequence ID" value="QGN03669.1"/>
    <property type="molecule type" value="mRNA"/>
</dbReference>
<reference evidence="2" key="1">
    <citation type="submission" date="2019-04" db="EMBL/GenBank/DDBJ databases">
        <authorList>
            <person name="Li P."/>
            <person name="Liu Y."/>
            <person name="Wang S."/>
            <person name="Sun H."/>
        </authorList>
    </citation>
    <scope>NUCLEOTIDE SEQUENCE</scope>
</reference>